<dbReference type="SMART" id="SM00028">
    <property type="entry name" value="TPR"/>
    <property type="match status" value="2"/>
</dbReference>
<dbReference type="AlphaFoldDB" id="A0A4V6I7B1"/>
<evidence type="ECO:0000256" key="2">
    <source>
        <dbReference type="ARBA" id="ARBA00022803"/>
    </source>
</evidence>
<comment type="caution">
    <text evidence="3">The sequence shown here is derived from an EMBL/GenBank/DDBJ whole genome shotgun (WGS) entry which is preliminary data.</text>
</comment>
<dbReference type="Pfam" id="PF13174">
    <property type="entry name" value="TPR_6"/>
    <property type="match status" value="1"/>
</dbReference>
<reference evidence="3 4" key="2">
    <citation type="journal article" date="2019" name="G3 (Bethesda)">
        <title>Hybrid Assembly of the Genome of the Entomopathogenic Nematode Steinernema carpocapsae Identifies the X-Chromosome.</title>
        <authorList>
            <person name="Serra L."/>
            <person name="Macchietto M."/>
            <person name="Macias-Munoz A."/>
            <person name="McGill C.J."/>
            <person name="Rodriguez I.M."/>
            <person name="Rodriguez B."/>
            <person name="Murad R."/>
            <person name="Mortazavi A."/>
        </authorList>
    </citation>
    <scope>NUCLEOTIDE SEQUENCE [LARGE SCALE GENOMIC DNA]</scope>
    <source>
        <strain evidence="3 4">ALL</strain>
    </source>
</reference>
<dbReference type="EMBL" id="CM016762">
    <property type="protein sequence ID" value="TMS33393.1"/>
    <property type="molecule type" value="Genomic_DNA"/>
</dbReference>
<dbReference type="Proteomes" id="UP000298663">
    <property type="component" value="Chromosome X"/>
</dbReference>
<dbReference type="OrthoDB" id="5829758at2759"/>
<sequence>MRVLAPNISLFLNLSQCYINKREYHDAIRTASEVLKRDATNEKALFRRAKAQMGTWQLDQAEADFTKLLEHYPDSKKLVDTQRVILNKKKKELDEETNNVYKEMMKGFSL</sequence>
<evidence type="ECO:0000256" key="1">
    <source>
        <dbReference type="ARBA" id="ARBA00022737"/>
    </source>
</evidence>
<accession>A0A4V6I7B1</accession>
<dbReference type="InterPro" id="IPR011990">
    <property type="entry name" value="TPR-like_helical_dom_sf"/>
</dbReference>
<name>A0A4V6I7B1_STECR</name>
<evidence type="ECO:0000313" key="3">
    <source>
        <dbReference type="EMBL" id="TMS33393.1"/>
    </source>
</evidence>
<keyword evidence="2" id="KW-0802">TPR repeat</keyword>
<dbReference type="PANTHER" id="PTHR11242:SF0">
    <property type="entry name" value="TPR_REGION DOMAIN-CONTAINING PROTEIN"/>
    <property type="match status" value="1"/>
</dbReference>
<reference evidence="3 4" key="1">
    <citation type="journal article" date="2015" name="Genome Biol.">
        <title>Comparative genomics of Steinernema reveals deeply conserved gene regulatory networks.</title>
        <authorList>
            <person name="Dillman A.R."/>
            <person name="Macchietto M."/>
            <person name="Porter C.F."/>
            <person name="Rogers A."/>
            <person name="Williams B."/>
            <person name="Antoshechkin I."/>
            <person name="Lee M.M."/>
            <person name="Goodwin Z."/>
            <person name="Lu X."/>
            <person name="Lewis E.E."/>
            <person name="Goodrich-Blair H."/>
            <person name="Stock S.P."/>
            <person name="Adams B.J."/>
            <person name="Sternberg P.W."/>
            <person name="Mortazavi A."/>
        </authorList>
    </citation>
    <scope>NUCLEOTIDE SEQUENCE [LARGE SCALE GENOMIC DNA]</scope>
    <source>
        <strain evidence="3 4">ALL</strain>
    </source>
</reference>
<protein>
    <submittedName>
        <fullName evidence="3">Uncharacterized protein</fullName>
    </submittedName>
</protein>
<gene>
    <name evidence="3" type="ORF">L596_001138</name>
</gene>
<dbReference type="InterPro" id="IPR019734">
    <property type="entry name" value="TPR_rpt"/>
</dbReference>
<organism evidence="3 4">
    <name type="scientific">Steinernema carpocapsae</name>
    <name type="common">Entomopathogenic nematode</name>
    <dbReference type="NCBI Taxonomy" id="34508"/>
    <lineage>
        <taxon>Eukaryota</taxon>
        <taxon>Metazoa</taxon>
        <taxon>Ecdysozoa</taxon>
        <taxon>Nematoda</taxon>
        <taxon>Chromadorea</taxon>
        <taxon>Rhabditida</taxon>
        <taxon>Tylenchina</taxon>
        <taxon>Panagrolaimomorpha</taxon>
        <taxon>Strongyloidoidea</taxon>
        <taxon>Steinernematidae</taxon>
        <taxon>Steinernema</taxon>
    </lineage>
</organism>
<keyword evidence="4" id="KW-1185">Reference proteome</keyword>
<proteinExistence type="predicted"/>
<dbReference type="InterPro" id="IPR039663">
    <property type="entry name" value="AIP/AIPL1/TTC9"/>
</dbReference>
<keyword evidence="1" id="KW-0677">Repeat</keyword>
<dbReference type="EMBL" id="AZBU02000001">
    <property type="protein sequence ID" value="TMS33393.1"/>
    <property type="molecule type" value="Genomic_DNA"/>
</dbReference>
<dbReference type="SUPFAM" id="SSF48452">
    <property type="entry name" value="TPR-like"/>
    <property type="match status" value="1"/>
</dbReference>
<dbReference type="PANTHER" id="PTHR11242">
    <property type="entry name" value="ARYL HYDROCARBON RECEPTOR INTERACTING PROTEIN RELATED"/>
    <property type="match status" value="1"/>
</dbReference>
<evidence type="ECO:0000313" key="4">
    <source>
        <dbReference type="Proteomes" id="UP000298663"/>
    </source>
</evidence>
<dbReference type="Gene3D" id="1.25.40.10">
    <property type="entry name" value="Tetratricopeptide repeat domain"/>
    <property type="match status" value="1"/>
</dbReference>